<name>A0A0B6YGY0_9EUPU</name>
<sequence>DSLLKKAQDEIAKSKPINSVTKSLRLEHLQSLNIKREDSWVKTTASKLQILVREIFKLVSDSSWKVRLSLAETAEQLLTSCSSSLAESVPNLLEALVGLVGDDYGNVARKAQAALEAYVSSQSGTSGQRVLVQILEENLYSLTTSLPRRLKMCDEEDKPAIIKLFNGYISILGPKISCVIESVPHLHRLSLALLQALEMDVSNISILEERGSLLHQEPQVFAEMDSPKIWRPSKYFIHFRDESILSELMLACRNLGRYGNVCTLVDHLLDQYHE</sequence>
<feature type="non-terminal residue" evidence="2">
    <location>
        <position position="1"/>
    </location>
</feature>
<dbReference type="InterPro" id="IPR057566">
    <property type="entry name" value="TPR_TTI1_N"/>
</dbReference>
<protein>
    <recommendedName>
        <fullName evidence="1">TTI1 N-terminal TPR domain-containing protein</fullName>
    </recommendedName>
</protein>
<dbReference type="PANTHER" id="PTHR18460">
    <property type="entry name" value="TEL2 INTERACTING PROTEIN 1 TTI1 FAMILY MEMBER"/>
    <property type="match status" value="1"/>
</dbReference>
<dbReference type="InterPro" id="IPR052587">
    <property type="entry name" value="TELO2-interacting_protein_1"/>
</dbReference>
<evidence type="ECO:0000259" key="1">
    <source>
        <dbReference type="Pfam" id="PF24173"/>
    </source>
</evidence>
<dbReference type="AlphaFoldDB" id="A0A0B6YGY0"/>
<dbReference type="SUPFAM" id="SSF48371">
    <property type="entry name" value="ARM repeat"/>
    <property type="match status" value="1"/>
</dbReference>
<proteinExistence type="predicted"/>
<accession>A0A0B6YGY0</accession>
<dbReference type="GO" id="GO:0005737">
    <property type="term" value="C:cytoplasm"/>
    <property type="evidence" value="ECO:0007669"/>
    <property type="project" value="TreeGrafter"/>
</dbReference>
<reference evidence="2" key="1">
    <citation type="submission" date="2014-12" db="EMBL/GenBank/DDBJ databases">
        <title>Insight into the proteome of Arion vulgaris.</title>
        <authorList>
            <person name="Aradska J."/>
            <person name="Bulat T."/>
            <person name="Smidak R."/>
            <person name="Sarate P."/>
            <person name="Gangsoo J."/>
            <person name="Sialana F."/>
            <person name="Bilban M."/>
            <person name="Lubec G."/>
        </authorList>
    </citation>
    <scope>NUCLEOTIDE SEQUENCE</scope>
    <source>
        <tissue evidence="2">Skin</tissue>
    </source>
</reference>
<feature type="non-terminal residue" evidence="2">
    <location>
        <position position="274"/>
    </location>
</feature>
<feature type="domain" description="TTI1 N-terminal TPR" evidence="1">
    <location>
        <begin position="10"/>
        <end position="103"/>
    </location>
</feature>
<dbReference type="Pfam" id="PF24176">
    <property type="entry name" value="TPR_TTI1_2nd"/>
    <property type="match status" value="1"/>
</dbReference>
<dbReference type="Pfam" id="PF24173">
    <property type="entry name" value="TPR_TTI1_N"/>
    <property type="match status" value="1"/>
</dbReference>
<organism evidence="2">
    <name type="scientific">Arion vulgaris</name>
    <dbReference type="NCBI Taxonomy" id="1028688"/>
    <lineage>
        <taxon>Eukaryota</taxon>
        <taxon>Metazoa</taxon>
        <taxon>Spiralia</taxon>
        <taxon>Lophotrochozoa</taxon>
        <taxon>Mollusca</taxon>
        <taxon>Gastropoda</taxon>
        <taxon>Heterobranchia</taxon>
        <taxon>Euthyneura</taxon>
        <taxon>Panpulmonata</taxon>
        <taxon>Eupulmonata</taxon>
        <taxon>Stylommatophora</taxon>
        <taxon>Helicina</taxon>
        <taxon>Arionoidea</taxon>
        <taxon>Arionidae</taxon>
        <taxon>Arion</taxon>
    </lineage>
</organism>
<dbReference type="PANTHER" id="PTHR18460:SF3">
    <property type="entry name" value="TELO2-INTERACTING PROTEIN 1 HOMOLOG"/>
    <property type="match status" value="1"/>
</dbReference>
<dbReference type="EMBL" id="HACG01007935">
    <property type="protein sequence ID" value="CEK54800.1"/>
    <property type="molecule type" value="Transcribed_RNA"/>
</dbReference>
<gene>
    <name evidence="2" type="primary">ORF23667</name>
</gene>
<dbReference type="InterPro" id="IPR011989">
    <property type="entry name" value="ARM-like"/>
</dbReference>
<dbReference type="Gene3D" id="1.25.10.10">
    <property type="entry name" value="Leucine-rich Repeat Variant"/>
    <property type="match status" value="1"/>
</dbReference>
<dbReference type="InterPro" id="IPR016024">
    <property type="entry name" value="ARM-type_fold"/>
</dbReference>
<evidence type="ECO:0000313" key="2">
    <source>
        <dbReference type="EMBL" id="CEK54800.1"/>
    </source>
</evidence>